<dbReference type="InterPro" id="IPR036779">
    <property type="entry name" value="LysM_dom_sf"/>
</dbReference>
<dbReference type="EMBL" id="JAVRHL010000003">
    <property type="protein sequence ID" value="MDT0683485.1"/>
    <property type="molecule type" value="Genomic_DNA"/>
</dbReference>
<evidence type="ECO:0000313" key="3">
    <source>
        <dbReference type="EMBL" id="MDT0683485.1"/>
    </source>
</evidence>
<dbReference type="PROSITE" id="PS51782">
    <property type="entry name" value="LYSM"/>
    <property type="match status" value="1"/>
</dbReference>
<dbReference type="InterPro" id="IPR052196">
    <property type="entry name" value="Bact_Kbp"/>
</dbReference>
<feature type="compositionally biased region" description="Polar residues" evidence="1">
    <location>
        <begin position="447"/>
        <end position="460"/>
    </location>
</feature>
<dbReference type="RefSeq" id="WP_311692084.1">
    <property type="nucleotide sequence ID" value="NZ_JAVRHL010000003.1"/>
</dbReference>
<reference evidence="3 4" key="1">
    <citation type="submission" date="2023-09" db="EMBL/GenBank/DDBJ databases">
        <authorList>
            <person name="Rey-Velasco X."/>
        </authorList>
    </citation>
    <scope>NUCLEOTIDE SEQUENCE [LARGE SCALE GENOMIC DNA]</scope>
    <source>
        <strain evidence="3 4">F158</strain>
    </source>
</reference>
<protein>
    <submittedName>
        <fullName evidence="3">LysM peptidoglycan-binding domain-containing protein</fullName>
    </submittedName>
</protein>
<feature type="region of interest" description="Disordered" evidence="1">
    <location>
        <begin position="45"/>
        <end position="108"/>
    </location>
</feature>
<evidence type="ECO:0000256" key="1">
    <source>
        <dbReference type="SAM" id="MobiDB-lite"/>
    </source>
</evidence>
<sequence length="706" mass="72023">MARKTGFGRKAGLALGVAALIAAVLAWYDITATRDVPADGDLAILAVPDEDPSDDRSSSQGEAELAIAQDDNAGDSDAGTPETPADRDDAADDETGGEGSSQGDLVPPVFDLVRVGPEGDTVVSGSAPSGFTVTIELDGSKVAMAPTDASGSFAALFDIALGTGAQVMEIVARGDDGAVIRSEQSVILTPPPGETPADDEASGDGELVADGEAEDGTEDQFAGLEAELPPSPGPRARLADETSPDDAEQGDPADDLSAADPLELAALPEDPAAPERRAADDVTEAPGVPGAPEQELSEADAPVTELDAAAPGDNVPSLAETDPEEGETLATPPEAGPQSDDLVAVVEDPAAVAPEMPVAREAQSPGETDEGGAVALASVSASGGSELDAADAPPTEETDATAAAAPEPERQLSVAQSDPEGAPDLAAQVEAPAGSADRPEAPLPEATRTTNVPTGETQAEVQPRQPVSEADPEAALAEAEEAPAGNPARSEAPLPDAERTSRAPTVLLASDEGVSVLQPGDSEEGPGDRVVIDAISYGDDGEVLLEGRTAPRAGGEYGDGEVRIYVDNRPVERVSIAGDGSWRTPLPGVDPGTYTVRVDQVGGGGSVVSRFETPFRREAPSAIEATRIEAEEGDPDVVRASVITVQPGYTLWGIASDRYGSGYDYVQIFEQNRDQIRDPDLIYPGQVFDLPQASPTADDPEGGTAE</sequence>
<feature type="region of interest" description="Disordered" evidence="1">
    <location>
        <begin position="184"/>
        <end position="501"/>
    </location>
</feature>
<feature type="compositionally biased region" description="Acidic residues" evidence="1">
    <location>
        <begin position="242"/>
        <end position="254"/>
    </location>
</feature>
<feature type="compositionally biased region" description="Low complexity" evidence="1">
    <location>
        <begin position="473"/>
        <end position="488"/>
    </location>
</feature>
<feature type="region of interest" description="Disordered" evidence="1">
    <location>
        <begin position="685"/>
        <end position="706"/>
    </location>
</feature>
<comment type="caution">
    <text evidence="3">The sequence shown here is derived from an EMBL/GenBank/DDBJ whole genome shotgun (WGS) entry which is preliminary data.</text>
</comment>
<dbReference type="SMART" id="SM00257">
    <property type="entry name" value="LysM"/>
    <property type="match status" value="1"/>
</dbReference>
<gene>
    <name evidence="3" type="ORF">RM543_12380</name>
</gene>
<evidence type="ECO:0000259" key="2">
    <source>
        <dbReference type="PROSITE" id="PS51782"/>
    </source>
</evidence>
<dbReference type="InterPro" id="IPR018392">
    <property type="entry name" value="LysM"/>
</dbReference>
<dbReference type="PANTHER" id="PTHR34700:SF4">
    <property type="entry name" value="PHAGE-LIKE ELEMENT PBSX PROTEIN XKDP"/>
    <property type="match status" value="1"/>
</dbReference>
<feature type="compositionally biased region" description="Low complexity" evidence="1">
    <location>
        <begin position="371"/>
        <end position="393"/>
    </location>
</feature>
<feature type="compositionally biased region" description="Low complexity" evidence="1">
    <location>
        <begin position="255"/>
        <end position="270"/>
    </location>
</feature>
<accession>A0ABU3DID6</accession>
<feature type="compositionally biased region" description="Acidic residues" evidence="1">
    <location>
        <begin position="196"/>
        <end position="218"/>
    </location>
</feature>
<dbReference type="Proteomes" id="UP001265259">
    <property type="component" value="Unassembled WGS sequence"/>
</dbReference>
<dbReference type="Pfam" id="PF01476">
    <property type="entry name" value="LysM"/>
    <property type="match status" value="1"/>
</dbReference>
<organism evidence="3 4">
    <name type="scientific">Tropicimonas omnivorans</name>
    <dbReference type="NCBI Taxonomy" id="3075590"/>
    <lineage>
        <taxon>Bacteria</taxon>
        <taxon>Pseudomonadati</taxon>
        <taxon>Pseudomonadota</taxon>
        <taxon>Alphaproteobacteria</taxon>
        <taxon>Rhodobacterales</taxon>
        <taxon>Roseobacteraceae</taxon>
        <taxon>Tropicimonas</taxon>
    </lineage>
</organism>
<feature type="domain" description="LysM" evidence="2">
    <location>
        <begin position="641"/>
        <end position="690"/>
    </location>
</feature>
<dbReference type="CDD" id="cd00118">
    <property type="entry name" value="LysM"/>
    <property type="match status" value="1"/>
</dbReference>
<name>A0ABU3DID6_9RHOB</name>
<dbReference type="PANTHER" id="PTHR34700">
    <property type="entry name" value="POTASSIUM BINDING PROTEIN KBP"/>
    <property type="match status" value="1"/>
</dbReference>
<keyword evidence="4" id="KW-1185">Reference proteome</keyword>
<dbReference type="Gene3D" id="3.10.350.10">
    <property type="entry name" value="LysM domain"/>
    <property type="match status" value="1"/>
</dbReference>
<feature type="compositionally biased region" description="Low complexity" evidence="1">
    <location>
        <begin position="340"/>
        <end position="362"/>
    </location>
</feature>
<evidence type="ECO:0000313" key="4">
    <source>
        <dbReference type="Proteomes" id="UP001265259"/>
    </source>
</evidence>
<proteinExistence type="predicted"/>